<protein>
    <submittedName>
        <fullName evidence="3">Uncharacterized protein</fullName>
    </submittedName>
</protein>
<gene>
    <name evidence="3" type="ORF">EGW08_020648</name>
</gene>
<feature type="compositionally biased region" description="Polar residues" evidence="1">
    <location>
        <begin position="399"/>
        <end position="408"/>
    </location>
</feature>
<keyword evidence="2" id="KW-1133">Transmembrane helix</keyword>
<name>A0A433SQP1_ELYCH</name>
<feature type="compositionally biased region" description="Basic and acidic residues" evidence="1">
    <location>
        <begin position="409"/>
        <end position="418"/>
    </location>
</feature>
<evidence type="ECO:0000313" key="4">
    <source>
        <dbReference type="Proteomes" id="UP000271974"/>
    </source>
</evidence>
<feature type="compositionally biased region" description="Polar residues" evidence="1">
    <location>
        <begin position="241"/>
        <end position="254"/>
    </location>
</feature>
<keyword evidence="4" id="KW-1185">Reference proteome</keyword>
<sequence length="586" mass="66159">MSPPSQCASGLLWQRCLPFSRHAISRLLPLAVLIMVFIHFTFLSPRGGRYTDAQHAARHAVVTPGVSTLRLIPSAVLNRGHSARDRELTEARRTLEYWWSLKLNMSGGAAEPCPLSMSGPPKKNKNRRFDFYIEQTIEILEAMGFTNITTCYGRYPTFANVTPYVKPNSSTLTWVSSESSPLTHNVVFSSSKAFQGRPHDKMAELLVETQAVQTHNEDMITRTFCYTPTFRPQQKKRFQTRGVQDGSNWTQTPATEPPLANPDFCPRLLKLYRAIQAGREPPLLTLFTWFPDVLDDPVRDLRRLMLVNMDQFRPFVQPVLVSDRRMVMSLANGLSWPCLPISQLSPDGFPVFKAASADLTKIFNSTFYGYVQRKTLLDASLLETLMAVKEKYLVGARTSPESTSSRMTNGEKDRRNPELDSQGFANRGDPPILLHGSAMFTKSLSSVKTHHGLSVLAEARKDIDLNKVAPLSAYVIFTKNANFSDLPPVRIDDKFLIPLLSSRSRLLGDLVIDTSNTVISLYTFNNNTLSDWDRKFLVSTSRNETYNQVLSDKYFKKLRQTNIASPLKNLIVTKFDENGNILFKET</sequence>
<reference evidence="3 4" key="1">
    <citation type="submission" date="2019-01" db="EMBL/GenBank/DDBJ databases">
        <title>A draft genome assembly of the solar-powered sea slug Elysia chlorotica.</title>
        <authorList>
            <person name="Cai H."/>
            <person name="Li Q."/>
            <person name="Fang X."/>
            <person name="Li J."/>
            <person name="Curtis N.E."/>
            <person name="Altenburger A."/>
            <person name="Shibata T."/>
            <person name="Feng M."/>
            <person name="Maeda T."/>
            <person name="Schwartz J.A."/>
            <person name="Shigenobu S."/>
            <person name="Lundholm N."/>
            <person name="Nishiyama T."/>
            <person name="Yang H."/>
            <person name="Hasebe M."/>
            <person name="Li S."/>
            <person name="Pierce S.K."/>
            <person name="Wang J."/>
        </authorList>
    </citation>
    <scope>NUCLEOTIDE SEQUENCE [LARGE SCALE GENOMIC DNA]</scope>
    <source>
        <strain evidence="3">EC2010</strain>
        <tissue evidence="3">Whole organism of an adult</tissue>
    </source>
</reference>
<dbReference type="EMBL" id="RQTK01001191">
    <property type="protein sequence ID" value="RUS71587.1"/>
    <property type="molecule type" value="Genomic_DNA"/>
</dbReference>
<feature type="transmembrane region" description="Helical" evidence="2">
    <location>
        <begin position="23"/>
        <end position="42"/>
    </location>
</feature>
<comment type="caution">
    <text evidence="3">The sequence shown here is derived from an EMBL/GenBank/DDBJ whole genome shotgun (WGS) entry which is preliminary data.</text>
</comment>
<dbReference type="AlphaFoldDB" id="A0A433SQP1"/>
<feature type="region of interest" description="Disordered" evidence="1">
    <location>
        <begin position="236"/>
        <end position="257"/>
    </location>
</feature>
<dbReference type="OrthoDB" id="6061253at2759"/>
<keyword evidence="2" id="KW-0472">Membrane</keyword>
<accession>A0A433SQP1</accession>
<keyword evidence="2" id="KW-0812">Transmembrane</keyword>
<organism evidence="3 4">
    <name type="scientific">Elysia chlorotica</name>
    <name type="common">Eastern emerald elysia</name>
    <name type="synonym">Sea slug</name>
    <dbReference type="NCBI Taxonomy" id="188477"/>
    <lineage>
        <taxon>Eukaryota</taxon>
        <taxon>Metazoa</taxon>
        <taxon>Spiralia</taxon>
        <taxon>Lophotrochozoa</taxon>
        <taxon>Mollusca</taxon>
        <taxon>Gastropoda</taxon>
        <taxon>Heterobranchia</taxon>
        <taxon>Euthyneura</taxon>
        <taxon>Panpulmonata</taxon>
        <taxon>Sacoglossa</taxon>
        <taxon>Placobranchoidea</taxon>
        <taxon>Plakobranchidae</taxon>
        <taxon>Elysia</taxon>
    </lineage>
</organism>
<evidence type="ECO:0000256" key="1">
    <source>
        <dbReference type="SAM" id="MobiDB-lite"/>
    </source>
</evidence>
<evidence type="ECO:0000313" key="3">
    <source>
        <dbReference type="EMBL" id="RUS71587.1"/>
    </source>
</evidence>
<feature type="region of interest" description="Disordered" evidence="1">
    <location>
        <begin position="397"/>
        <end position="426"/>
    </location>
</feature>
<dbReference type="Proteomes" id="UP000271974">
    <property type="component" value="Unassembled WGS sequence"/>
</dbReference>
<proteinExistence type="predicted"/>
<evidence type="ECO:0000256" key="2">
    <source>
        <dbReference type="SAM" id="Phobius"/>
    </source>
</evidence>